<protein>
    <submittedName>
        <fullName evidence="1">Uncharacterized protein</fullName>
    </submittedName>
</protein>
<dbReference type="AlphaFoldDB" id="A0A059EYJ2"/>
<evidence type="ECO:0000313" key="2">
    <source>
        <dbReference type="Proteomes" id="UP000030655"/>
    </source>
</evidence>
<dbReference type="EMBL" id="KK365218">
    <property type="protein sequence ID" value="KCZ79932.1"/>
    <property type="molecule type" value="Genomic_DNA"/>
</dbReference>
<dbReference type="OrthoDB" id="10291621at2759"/>
<evidence type="ECO:0000313" key="1">
    <source>
        <dbReference type="EMBL" id="KCZ79932.1"/>
    </source>
</evidence>
<dbReference type="VEuPathDB" id="MicrosporidiaDB:H312_02687"/>
<gene>
    <name evidence="1" type="ORF">H312_02687</name>
</gene>
<reference evidence="2" key="1">
    <citation type="submission" date="2013-02" db="EMBL/GenBank/DDBJ databases">
        <authorList>
            <consortium name="The Broad Institute Genome Sequencing Platform"/>
            <person name="Cuomo C."/>
            <person name="Becnel J."/>
            <person name="Sanscrainte N."/>
            <person name="Walker B."/>
            <person name="Young S.K."/>
            <person name="Zeng Q."/>
            <person name="Gargeya S."/>
            <person name="Fitzgerald M."/>
            <person name="Haas B."/>
            <person name="Abouelleil A."/>
            <person name="Alvarado L."/>
            <person name="Arachchi H.M."/>
            <person name="Berlin A.M."/>
            <person name="Chapman S.B."/>
            <person name="Dewar J."/>
            <person name="Goldberg J."/>
            <person name="Griggs A."/>
            <person name="Gujja S."/>
            <person name="Hansen M."/>
            <person name="Howarth C."/>
            <person name="Imamovic A."/>
            <person name="Larimer J."/>
            <person name="McCowan C."/>
            <person name="Murphy C."/>
            <person name="Neiman D."/>
            <person name="Pearson M."/>
            <person name="Priest M."/>
            <person name="Roberts A."/>
            <person name="Saif S."/>
            <person name="Shea T."/>
            <person name="Sisk P."/>
            <person name="Sykes S."/>
            <person name="Wortman J."/>
            <person name="Nusbaum C."/>
            <person name="Birren B."/>
        </authorList>
    </citation>
    <scope>NUCLEOTIDE SEQUENCE [LARGE SCALE GENOMIC DNA]</scope>
    <source>
        <strain evidence="2">PRA339</strain>
    </source>
</reference>
<dbReference type="HOGENOM" id="CLU_1434104_0_0_1"/>
<dbReference type="Proteomes" id="UP000030655">
    <property type="component" value="Unassembled WGS sequence"/>
</dbReference>
<name>A0A059EYJ2_9MICR</name>
<sequence>MFLSFYLLLNHQKNEHLKIPVPELIEVIHKYFESDIFLEKENYDILKNYFDNWSFYFYKLKESIENQGELFVESKFLFKELNLDFNPYILLCRDILRHLKKIIIEERERCFDMNEIFLLNNPNIDWLKIFRIHSERIENRFLVGMFLLLFGLIVESLSFQDLIALDFIEYKIDHQVVYNSPFLTSIVIQ</sequence>
<proteinExistence type="predicted"/>
<accession>A0A059EYJ2</accession>
<reference evidence="1 2" key="2">
    <citation type="submission" date="2014-03" db="EMBL/GenBank/DDBJ databases">
        <title>The Genome Sequence of Anncaliia algerae insect isolate PRA339.</title>
        <authorList>
            <consortium name="The Broad Institute Genome Sequencing Platform"/>
            <consortium name="The Broad Institute Genome Sequencing Center for Infectious Disease"/>
            <person name="Cuomo C."/>
            <person name="Becnel J."/>
            <person name="Sanscrainte N."/>
            <person name="Walker B."/>
            <person name="Young S.K."/>
            <person name="Zeng Q."/>
            <person name="Gargeya S."/>
            <person name="Fitzgerald M."/>
            <person name="Haas B."/>
            <person name="Abouelleil A."/>
            <person name="Alvarado L."/>
            <person name="Arachchi H.M."/>
            <person name="Berlin A.M."/>
            <person name="Chapman S.B."/>
            <person name="Dewar J."/>
            <person name="Goldberg J."/>
            <person name="Griggs A."/>
            <person name="Gujja S."/>
            <person name="Hansen M."/>
            <person name="Howarth C."/>
            <person name="Imamovic A."/>
            <person name="Larimer J."/>
            <person name="McCowan C."/>
            <person name="Murphy C."/>
            <person name="Neiman D."/>
            <person name="Pearson M."/>
            <person name="Priest M."/>
            <person name="Roberts A."/>
            <person name="Saif S."/>
            <person name="Shea T."/>
            <person name="Sisk P."/>
            <person name="Sykes S."/>
            <person name="Wortman J."/>
            <person name="Nusbaum C."/>
            <person name="Birren B."/>
        </authorList>
    </citation>
    <scope>NUCLEOTIDE SEQUENCE [LARGE SCALE GENOMIC DNA]</scope>
    <source>
        <strain evidence="1 2">PRA339</strain>
    </source>
</reference>
<keyword evidence="2" id="KW-1185">Reference proteome</keyword>
<organism evidence="1 2">
    <name type="scientific">Anncaliia algerae PRA339</name>
    <dbReference type="NCBI Taxonomy" id="1288291"/>
    <lineage>
        <taxon>Eukaryota</taxon>
        <taxon>Fungi</taxon>
        <taxon>Fungi incertae sedis</taxon>
        <taxon>Microsporidia</taxon>
        <taxon>Tubulinosematoidea</taxon>
        <taxon>Tubulinosematidae</taxon>
        <taxon>Anncaliia</taxon>
    </lineage>
</organism>